<dbReference type="PANTHER" id="PTHR10037">
    <property type="entry name" value="VOLTAGE-GATED CATION CHANNEL CALCIUM AND SODIUM"/>
    <property type="match status" value="1"/>
</dbReference>
<feature type="transmembrane region" description="Helical" evidence="6">
    <location>
        <begin position="246"/>
        <end position="267"/>
    </location>
</feature>
<proteinExistence type="predicted"/>
<evidence type="ECO:0000256" key="5">
    <source>
        <dbReference type="SAM" id="MobiDB-lite"/>
    </source>
</evidence>
<comment type="subcellular location">
    <subcellularLocation>
        <location evidence="1">Membrane</location>
        <topology evidence="1">Multi-pass membrane protein</topology>
    </subcellularLocation>
</comment>
<dbReference type="GO" id="GO:0005248">
    <property type="term" value="F:voltage-gated sodium channel activity"/>
    <property type="evidence" value="ECO:0007669"/>
    <property type="project" value="TreeGrafter"/>
</dbReference>
<feature type="transmembrane region" description="Helical" evidence="6">
    <location>
        <begin position="349"/>
        <end position="371"/>
    </location>
</feature>
<evidence type="ECO:0000256" key="3">
    <source>
        <dbReference type="ARBA" id="ARBA00022989"/>
    </source>
</evidence>
<dbReference type="Proteomes" id="UP000654075">
    <property type="component" value="Unassembled WGS sequence"/>
</dbReference>
<keyword evidence="4 6" id="KW-0472">Membrane</keyword>
<evidence type="ECO:0000259" key="7">
    <source>
        <dbReference type="Pfam" id="PF00520"/>
    </source>
</evidence>
<keyword evidence="2 6" id="KW-0812">Transmembrane</keyword>
<evidence type="ECO:0000313" key="9">
    <source>
        <dbReference type="Proteomes" id="UP000654075"/>
    </source>
</evidence>
<reference evidence="8" key="1">
    <citation type="submission" date="2021-02" db="EMBL/GenBank/DDBJ databases">
        <authorList>
            <person name="Dougan E. K."/>
            <person name="Rhodes N."/>
            <person name="Thang M."/>
            <person name="Chan C."/>
        </authorList>
    </citation>
    <scope>NUCLEOTIDE SEQUENCE</scope>
</reference>
<organism evidence="8 9">
    <name type="scientific">Polarella glacialis</name>
    <name type="common">Dinoflagellate</name>
    <dbReference type="NCBI Taxonomy" id="89957"/>
    <lineage>
        <taxon>Eukaryota</taxon>
        <taxon>Sar</taxon>
        <taxon>Alveolata</taxon>
        <taxon>Dinophyceae</taxon>
        <taxon>Suessiales</taxon>
        <taxon>Suessiaceae</taxon>
        <taxon>Polarella</taxon>
    </lineage>
</organism>
<dbReference type="PANTHER" id="PTHR10037:SF62">
    <property type="entry name" value="SODIUM CHANNEL PROTEIN 60E"/>
    <property type="match status" value="1"/>
</dbReference>
<protein>
    <recommendedName>
        <fullName evidence="7">Ion transport domain-containing protein</fullName>
    </recommendedName>
</protein>
<evidence type="ECO:0000256" key="6">
    <source>
        <dbReference type="SAM" id="Phobius"/>
    </source>
</evidence>
<accession>A0A813FJJ2</accession>
<feature type="domain" description="Ion transport" evidence="7">
    <location>
        <begin position="199"/>
        <end position="371"/>
    </location>
</feature>
<evidence type="ECO:0000313" key="8">
    <source>
        <dbReference type="EMBL" id="CAE8614601.1"/>
    </source>
</evidence>
<dbReference type="InterPro" id="IPR005821">
    <property type="entry name" value="Ion_trans_dom"/>
</dbReference>
<feature type="transmembrane region" description="Helical" evidence="6">
    <location>
        <begin position="325"/>
        <end position="343"/>
    </location>
</feature>
<dbReference type="EMBL" id="CAJNNV010025452">
    <property type="protein sequence ID" value="CAE8614601.1"/>
    <property type="molecule type" value="Genomic_DNA"/>
</dbReference>
<dbReference type="SUPFAM" id="SSF81324">
    <property type="entry name" value="Voltage-gated potassium channels"/>
    <property type="match status" value="1"/>
</dbReference>
<gene>
    <name evidence="8" type="ORF">PGLA1383_LOCUS32323</name>
</gene>
<keyword evidence="3 6" id="KW-1133">Transmembrane helix</keyword>
<dbReference type="InterPro" id="IPR027359">
    <property type="entry name" value="Volt_channel_dom_sf"/>
</dbReference>
<dbReference type="InterPro" id="IPR043203">
    <property type="entry name" value="VGCC_Ca_Na"/>
</dbReference>
<evidence type="ECO:0000256" key="2">
    <source>
        <dbReference type="ARBA" id="ARBA00022692"/>
    </source>
</evidence>
<name>A0A813FJJ2_POLGL</name>
<evidence type="ECO:0000256" key="4">
    <source>
        <dbReference type="ARBA" id="ARBA00023136"/>
    </source>
</evidence>
<keyword evidence="9" id="KW-1185">Reference proteome</keyword>
<evidence type="ECO:0000256" key="1">
    <source>
        <dbReference type="ARBA" id="ARBA00004141"/>
    </source>
</evidence>
<dbReference type="Gene3D" id="1.20.120.350">
    <property type="entry name" value="Voltage-gated potassium channels. Chain C"/>
    <property type="match status" value="1"/>
</dbReference>
<dbReference type="AlphaFoldDB" id="A0A813FJJ2"/>
<feature type="transmembrane region" description="Helical" evidence="6">
    <location>
        <begin position="194"/>
        <end position="217"/>
    </location>
</feature>
<feature type="non-terminal residue" evidence="8">
    <location>
        <position position="386"/>
    </location>
</feature>
<comment type="caution">
    <text evidence="8">The sequence shown here is derived from an EMBL/GenBank/DDBJ whole genome shotgun (WGS) entry which is preliminary data.</text>
</comment>
<feature type="region of interest" description="Disordered" evidence="5">
    <location>
        <begin position="1"/>
        <end position="123"/>
    </location>
</feature>
<dbReference type="Pfam" id="PF00520">
    <property type="entry name" value="Ion_trans"/>
    <property type="match status" value="1"/>
</dbReference>
<sequence length="386" mass="43184">MTGSSAKVQDDPEIGRPASPSSFGSSEAPAEEEEQQQRQQRQQQEQQEEQEQQQQALPLSPSKQSVSPNKRGLAVGPMAVSGDKPHPERLGGSKHSNSSMGDAQHRLNPETAGFDGSKQEESDCDEAVVSHMIDTLTELKSEQLNIEEGEEVRVGVVVGRSSTFNSLDGPPSVFRRRKLEPRHMDQFRLRLHSWISWYGFDLIIGCFIVFNALTIGLETERSTRLPPGCSETCDCPSSQMDLCEQAPLWIGVCDYLFFIIYLAELLLRIYTYSFGVFSSHLVKLELFMVVLTGADLVVRQLGLSTDGWDQVRPVRMFRMARLARALRVLAMFKTLWTLVGGLLTSVGTLFWTFILVFMIAFIISIIGMEFIGHDEKISATDPYNVV</sequence>
<dbReference type="GO" id="GO:0001518">
    <property type="term" value="C:voltage-gated sodium channel complex"/>
    <property type="evidence" value="ECO:0007669"/>
    <property type="project" value="TreeGrafter"/>
</dbReference>